<dbReference type="RefSeq" id="WP_311555740.1">
    <property type="nucleotide sequence ID" value="NZ_JAVREJ010000004.1"/>
</dbReference>
<dbReference type="InterPro" id="IPR036165">
    <property type="entry name" value="YefM-like_sf"/>
</dbReference>
<evidence type="ECO:0000313" key="3">
    <source>
        <dbReference type="EMBL" id="MDT0349730.1"/>
    </source>
</evidence>
<comment type="similarity">
    <text evidence="1">Belongs to the phD/YefM antitoxin family.</text>
</comment>
<dbReference type="SUPFAM" id="SSF143120">
    <property type="entry name" value="YefM-like"/>
    <property type="match status" value="1"/>
</dbReference>
<reference evidence="4" key="1">
    <citation type="submission" date="2023-07" db="EMBL/GenBank/DDBJ databases">
        <title>30 novel species of actinomycetes from the DSMZ collection.</title>
        <authorList>
            <person name="Nouioui I."/>
        </authorList>
    </citation>
    <scope>NUCLEOTIDE SEQUENCE [LARGE SCALE GENOMIC DNA]</scope>
    <source>
        <strain evidence="4">DSM 45834</strain>
    </source>
</reference>
<dbReference type="EMBL" id="JAVREJ010000004">
    <property type="protein sequence ID" value="MDT0349730.1"/>
    <property type="molecule type" value="Genomic_DNA"/>
</dbReference>
<accession>A0ABU2N712</accession>
<protein>
    <recommendedName>
        <fullName evidence="5">Antitoxin</fullName>
    </recommendedName>
</protein>
<feature type="region of interest" description="Disordered" evidence="2">
    <location>
        <begin position="1"/>
        <end position="20"/>
    </location>
</feature>
<comment type="caution">
    <text evidence="3">The sequence shown here is derived from an EMBL/GenBank/DDBJ whole genome shotgun (WGS) entry which is preliminary data.</text>
</comment>
<organism evidence="3 4">
    <name type="scientific">Pseudonocardia charpentierae</name>
    <dbReference type="NCBI Taxonomy" id="3075545"/>
    <lineage>
        <taxon>Bacteria</taxon>
        <taxon>Bacillati</taxon>
        <taxon>Actinomycetota</taxon>
        <taxon>Actinomycetes</taxon>
        <taxon>Pseudonocardiales</taxon>
        <taxon>Pseudonocardiaceae</taxon>
        <taxon>Pseudonocardia</taxon>
    </lineage>
</organism>
<evidence type="ECO:0008006" key="5">
    <source>
        <dbReference type="Google" id="ProtNLM"/>
    </source>
</evidence>
<sequence length="81" mass="8754">MSEQPVSVSADDLHAPSEQAAAWEQAVRRAEGGETVAVLARGRHVADVVPSGEIERLRETIEVLSDNDLLRDMHAGLVLQP</sequence>
<evidence type="ECO:0000256" key="1">
    <source>
        <dbReference type="ARBA" id="ARBA00009981"/>
    </source>
</evidence>
<evidence type="ECO:0000256" key="2">
    <source>
        <dbReference type="SAM" id="MobiDB-lite"/>
    </source>
</evidence>
<dbReference type="Proteomes" id="UP001183202">
    <property type="component" value="Unassembled WGS sequence"/>
</dbReference>
<gene>
    <name evidence="3" type="ORF">RM445_09370</name>
</gene>
<name>A0ABU2N712_9PSEU</name>
<proteinExistence type="inferred from homology"/>
<evidence type="ECO:0000313" key="4">
    <source>
        <dbReference type="Proteomes" id="UP001183202"/>
    </source>
</evidence>
<keyword evidence="4" id="KW-1185">Reference proteome</keyword>